<dbReference type="AlphaFoldDB" id="A0A2K3KNC5"/>
<sequence>ALVEETRFEVEVHQSGMAMEILRESKGDQTRQANLQEYGKLQSGV</sequence>
<reference evidence="1 2" key="1">
    <citation type="journal article" date="2014" name="Am. J. Bot.">
        <title>Genome assembly and annotation for red clover (Trifolium pratense; Fabaceae).</title>
        <authorList>
            <person name="Istvanek J."/>
            <person name="Jaros M."/>
            <person name="Krenek A."/>
            <person name="Repkova J."/>
        </authorList>
    </citation>
    <scope>NUCLEOTIDE SEQUENCE [LARGE SCALE GENOMIC DNA]</scope>
    <source>
        <strain evidence="2">cv. Tatra</strain>
        <tissue evidence="1">Young leaves</tissue>
    </source>
</reference>
<reference evidence="1 2" key="2">
    <citation type="journal article" date="2017" name="Front. Plant Sci.">
        <title>Gene Classification and Mining of Molecular Markers Useful in Red Clover (Trifolium pratense) Breeding.</title>
        <authorList>
            <person name="Istvanek J."/>
            <person name="Dluhosova J."/>
            <person name="Dluhos P."/>
            <person name="Patkova L."/>
            <person name="Nedelnik J."/>
            <person name="Repkova J."/>
        </authorList>
    </citation>
    <scope>NUCLEOTIDE SEQUENCE [LARGE SCALE GENOMIC DNA]</scope>
    <source>
        <strain evidence="2">cv. Tatra</strain>
        <tissue evidence="1">Young leaves</tissue>
    </source>
</reference>
<name>A0A2K3KNC5_TRIPR</name>
<organism evidence="1 2">
    <name type="scientific">Trifolium pratense</name>
    <name type="common">Red clover</name>
    <dbReference type="NCBI Taxonomy" id="57577"/>
    <lineage>
        <taxon>Eukaryota</taxon>
        <taxon>Viridiplantae</taxon>
        <taxon>Streptophyta</taxon>
        <taxon>Embryophyta</taxon>
        <taxon>Tracheophyta</taxon>
        <taxon>Spermatophyta</taxon>
        <taxon>Magnoliopsida</taxon>
        <taxon>eudicotyledons</taxon>
        <taxon>Gunneridae</taxon>
        <taxon>Pentapetalae</taxon>
        <taxon>rosids</taxon>
        <taxon>fabids</taxon>
        <taxon>Fabales</taxon>
        <taxon>Fabaceae</taxon>
        <taxon>Papilionoideae</taxon>
        <taxon>50 kb inversion clade</taxon>
        <taxon>NPAAA clade</taxon>
        <taxon>Hologalegina</taxon>
        <taxon>IRL clade</taxon>
        <taxon>Trifolieae</taxon>
        <taxon>Trifolium</taxon>
    </lineage>
</organism>
<accession>A0A2K3KNC5</accession>
<comment type="caution">
    <text evidence="1">The sequence shown here is derived from an EMBL/GenBank/DDBJ whole genome shotgun (WGS) entry which is preliminary data.</text>
</comment>
<gene>
    <name evidence="1" type="ORF">L195_g063669</name>
</gene>
<dbReference type="Proteomes" id="UP000236291">
    <property type="component" value="Unassembled WGS sequence"/>
</dbReference>
<dbReference type="EMBL" id="ASHM01215791">
    <property type="protein sequence ID" value="PNX67759.1"/>
    <property type="molecule type" value="Genomic_DNA"/>
</dbReference>
<protein>
    <submittedName>
        <fullName evidence="1">Uncharacterized protein</fullName>
    </submittedName>
</protein>
<proteinExistence type="predicted"/>
<evidence type="ECO:0000313" key="1">
    <source>
        <dbReference type="EMBL" id="PNX67759.1"/>
    </source>
</evidence>
<feature type="non-terminal residue" evidence="1">
    <location>
        <position position="1"/>
    </location>
</feature>
<evidence type="ECO:0000313" key="2">
    <source>
        <dbReference type="Proteomes" id="UP000236291"/>
    </source>
</evidence>